<evidence type="ECO:0000313" key="4">
    <source>
        <dbReference type="Proteomes" id="UP001153069"/>
    </source>
</evidence>
<keyword evidence="2" id="KW-0732">Signal</keyword>
<dbReference type="Pfam" id="PF02672">
    <property type="entry name" value="CP12"/>
    <property type="match status" value="1"/>
</dbReference>
<comment type="caution">
    <text evidence="3">The sequence shown here is derived from an EMBL/GenBank/DDBJ whole genome shotgun (WGS) entry which is preliminary data.</text>
</comment>
<gene>
    <name evidence="3" type="ORF">SEMRO_169_G075120.1</name>
</gene>
<feature type="coiled-coil region" evidence="1">
    <location>
        <begin position="81"/>
        <end position="108"/>
    </location>
</feature>
<evidence type="ECO:0000256" key="2">
    <source>
        <dbReference type="SAM" id="SignalP"/>
    </source>
</evidence>
<dbReference type="OrthoDB" id="49346at2759"/>
<name>A0A9N8DIF4_9STRA</name>
<evidence type="ECO:0000256" key="1">
    <source>
        <dbReference type="SAM" id="Coils"/>
    </source>
</evidence>
<dbReference type="EMBL" id="CAICTM010000168">
    <property type="protein sequence ID" value="CAB9503553.1"/>
    <property type="molecule type" value="Genomic_DNA"/>
</dbReference>
<reference evidence="3" key="1">
    <citation type="submission" date="2020-06" db="EMBL/GenBank/DDBJ databases">
        <authorList>
            <consortium name="Plant Systems Biology data submission"/>
        </authorList>
    </citation>
    <scope>NUCLEOTIDE SEQUENCE</scope>
    <source>
        <strain evidence="3">D6</strain>
    </source>
</reference>
<keyword evidence="4" id="KW-1185">Reference proteome</keyword>
<keyword evidence="1" id="KW-0175">Coiled coil</keyword>
<feature type="signal peptide" evidence="2">
    <location>
        <begin position="1"/>
        <end position="16"/>
    </location>
</feature>
<sequence>MRFSAIFIASLVPATAFQPFPMIPTTTYVTPTTLFANSENIRAAMDASERYGPTSPEARLAWETVEEFDANANAANAYSGNEEYRLTEEQLANAYQEVQQTMEMLLRRTQHWNRQYNEYFMKDVIAELQAIKLAPPEKKPAPQIPGLWDSKLKARAITQQYGTQSKEAQLAWEEVEEIAATGLQNAMGDANSTLRLKLDLNQF</sequence>
<dbReference type="Proteomes" id="UP001153069">
    <property type="component" value="Unassembled WGS sequence"/>
</dbReference>
<accession>A0A9N8DIF4</accession>
<evidence type="ECO:0000313" key="3">
    <source>
        <dbReference type="EMBL" id="CAB9503553.1"/>
    </source>
</evidence>
<organism evidence="3 4">
    <name type="scientific">Seminavis robusta</name>
    <dbReference type="NCBI Taxonomy" id="568900"/>
    <lineage>
        <taxon>Eukaryota</taxon>
        <taxon>Sar</taxon>
        <taxon>Stramenopiles</taxon>
        <taxon>Ochrophyta</taxon>
        <taxon>Bacillariophyta</taxon>
        <taxon>Bacillariophyceae</taxon>
        <taxon>Bacillariophycidae</taxon>
        <taxon>Naviculales</taxon>
        <taxon>Naviculaceae</taxon>
        <taxon>Seminavis</taxon>
    </lineage>
</organism>
<dbReference type="AlphaFoldDB" id="A0A9N8DIF4"/>
<proteinExistence type="predicted"/>
<protein>
    <submittedName>
        <fullName evidence="3">Uncharacterized protein</fullName>
    </submittedName>
</protein>
<feature type="chain" id="PRO_5040306371" evidence="2">
    <location>
        <begin position="17"/>
        <end position="203"/>
    </location>
</feature>